<keyword evidence="1" id="KW-1133">Transmembrane helix</keyword>
<reference evidence="2 4" key="1">
    <citation type="journal article" date="2014" name="ISME J.">
        <title>Trehalose/2-sulfotrehalose biosynthesis and glycine-betaine uptake are widely spread mechanisms for osmoadaptation in the Halobacteriales.</title>
        <authorList>
            <person name="Youssef N.H."/>
            <person name="Savage-Ashlock K.N."/>
            <person name="McCully A.L."/>
            <person name="Luedtke B."/>
            <person name="Shaw E.I."/>
            <person name="Hoff W.D."/>
            <person name="Elshahed M.S."/>
        </authorList>
    </citation>
    <scope>NUCLEOTIDE SEQUENCE [LARGE SCALE GENOMIC DNA]</scope>
    <source>
        <strain evidence="2 4">DX253</strain>
    </source>
</reference>
<dbReference type="eggNOG" id="arCOG07777">
    <property type="taxonomic scope" value="Archaea"/>
</dbReference>
<evidence type="ECO:0000313" key="5">
    <source>
        <dbReference type="Proteomes" id="UP000184203"/>
    </source>
</evidence>
<evidence type="ECO:0000313" key="4">
    <source>
        <dbReference type="Proteomes" id="UP000003751"/>
    </source>
</evidence>
<name>E7QUJ1_HALPU</name>
<reference evidence="3" key="2">
    <citation type="submission" date="2016-11" db="EMBL/GenBank/DDBJ databases">
        <authorList>
            <person name="Jaros S."/>
            <person name="Januszkiewicz K."/>
            <person name="Wedrychowicz H."/>
        </authorList>
    </citation>
    <scope>NUCLEOTIDE SEQUENCE [LARGE SCALE GENOMIC DNA]</scope>
    <source>
        <strain evidence="3">DX253</strain>
    </source>
</reference>
<keyword evidence="5" id="KW-1185">Reference proteome</keyword>
<dbReference type="AlphaFoldDB" id="E7QUJ1"/>
<sequence>MVADAERRGLRGDDRGQLILVGAVVIAIALVGVVVVLNSVLYAENVANREPISATQDVRDAQTLVREDVGSLVRRVNDDARYDSPSAVRTAVNGSVAEYGTLIGLRIARRSPASLNLSVTDETVGTGIEQDSGGNFSDAGDGSNWTVARNADVRRYVATVNRSSLSTDPDTAFAVTTTDGAADWTLSVYRNGTNVVVRTNGSATPTASCPVAAERVRIDLRNGSAGGCSFTFADGVGDGYDVEYRNGVNASGNYSIVLNGTDATIPSGAVHTGSSASPYRTYVVYDFAVRLTYATPGLTYGTRIHTTLYEP</sequence>
<dbReference type="OrthoDB" id="248586at2157"/>
<dbReference type="EMBL" id="AEMG01000012">
    <property type="protein sequence ID" value="EFW91648.1"/>
    <property type="molecule type" value="Genomic_DNA"/>
</dbReference>
<feature type="transmembrane region" description="Helical" evidence="1">
    <location>
        <begin position="18"/>
        <end position="43"/>
    </location>
</feature>
<evidence type="ECO:0000313" key="2">
    <source>
        <dbReference type="EMBL" id="EFW91648.1"/>
    </source>
</evidence>
<protein>
    <submittedName>
        <fullName evidence="2">Uncharacterized protein</fullName>
    </submittedName>
</protein>
<dbReference type="InterPro" id="IPR055685">
    <property type="entry name" value="DUF7261"/>
</dbReference>
<accession>E7QUJ1</accession>
<proteinExistence type="predicted"/>
<keyword evidence="1" id="KW-0472">Membrane</keyword>
<gene>
    <name evidence="3" type="ORF">SAMN05444342_0155</name>
    <name evidence="2" type="ORF">ZOD2009_12377</name>
</gene>
<dbReference type="STRING" id="797209.GCA_000376445_00783"/>
<dbReference type="Pfam" id="PF23922">
    <property type="entry name" value="DUF7261"/>
    <property type="match status" value="1"/>
</dbReference>
<dbReference type="Proteomes" id="UP000184203">
    <property type="component" value="Unassembled WGS sequence"/>
</dbReference>
<dbReference type="Proteomes" id="UP000003751">
    <property type="component" value="Unassembled WGS sequence"/>
</dbReference>
<keyword evidence="1" id="KW-0812">Transmembrane</keyword>
<organism evidence="2 4">
    <name type="scientific">Haladaptatus paucihalophilus DX253</name>
    <dbReference type="NCBI Taxonomy" id="797209"/>
    <lineage>
        <taxon>Archaea</taxon>
        <taxon>Methanobacteriati</taxon>
        <taxon>Methanobacteriota</taxon>
        <taxon>Stenosarchaea group</taxon>
        <taxon>Halobacteria</taxon>
        <taxon>Halobacteriales</taxon>
        <taxon>Haladaptataceae</taxon>
        <taxon>Haladaptatus</taxon>
    </lineage>
</organism>
<evidence type="ECO:0000313" key="3">
    <source>
        <dbReference type="EMBL" id="SHJ98144.1"/>
    </source>
</evidence>
<reference evidence="5" key="3">
    <citation type="submission" date="2016-11" db="EMBL/GenBank/DDBJ databases">
        <authorList>
            <person name="Varghese N."/>
            <person name="Submissions S."/>
        </authorList>
    </citation>
    <scope>NUCLEOTIDE SEQUENCE [LARGE SCALE GENOMIC DNA]</scope>
    <source>
        <strain evidence="5">DX253</strain>
    </source>
</reference>
<dbReference type="EMBL" id="FRAN01000001">
    <property type="protein sequence ID" value="SHJ98144.1"/>
    <property type="molecule type" value="Genomic_DNA"/>
</dbReference>
<evidence type="ECO:0000256" key="1">
    <source>
        <dbReference type="SAM" id="Phobius"/>
    </source>
</evidence>
<dbReference type="PATRIC" id="fig|797209.4.peg.2432"/>
<dbReference type="RefSeq" id="WP_007980229.1">
    <property type="nucleotide sequence ID" value="NZ_AEMG01000012.1"/>
</dbReference>